<reference evidence="17 18" key="1">
    <citation type="submission" date="2017-05" db="EMBL/GenBank/DDBJ databases">
        <title>The Genome Sequence of Tsuchiyaea wingfieldii DSM 27421.</title>
        <authorList>
            <person name="Cuomo C."/>
            <person name="Passer A."/>
            <person name="Billmyre B."/>
            <person name="Heitman J."/>
        </authorList>
    </citation>
    <scope>NUCLEOTIDE SEQUENCE [LARGE SCALE GENOMIC DNA]</scope>
    <source>
        <strain evidence="17 18">DSM 27421</strain>
    </source>
</reference>
<keyword evidence="14" id="KW-0505">Motor protein</keyword>
<protein>
    <recommendedName>
        <fullName evidence="16">Reverse transcriptase RNase H-like domain-containing protein</fullName>
    </recommendedName>
</protein>
<keyword evidence="12" id="KW-0695">RNA-directed DNA polymerase</keyword>
<dbReference type="InterPro" id="IPR008467">
    <property type="entry name" value="Dynein1_light_intermed_chain"/>
</dbReference>
<dbReference type="GO" id="GO:0005874">
    <property type="term" value="C:microtubule"/>
    <property type="evidence" value="ECO:0007669"/>
    <property type="project" value="UniProtKB-KW"/>
</dbReference>
<evidence type="ECO:0000256" key="10">
    <source>
        <dbReference type="ARBA" id="ARBA00022801"/>
    </source>
</evidence>
<evidence type="ECO:0000313" key="17">
    <source>
        <dbReference type="EMBL" id="TYJ52348.1"/>
    </source>
</evidence>
<name>A0A5D3ANT5_9TREE</name>
<keyword evidence="7" id="KW-0540">Nuclease</keyword>
<evidence type="ECO:0000256" key="14">
    <source>
        <dbReference type="ARBA" id="ARBA00023175"/>
    </source>
</evidence>
<evidence type="ECO:0000259" key="16">
    <source>
        <dbReference type="Pfam" id="PF17917"/>
    </source>
</evidence>
<comment type="subcellular location">
    <subcellularLocation>
        <location evidence="1">Cytoplasm</location>
        <location evidence="1">Cytoskeleton</location>
    </subcellularLocation>
</comment>
<comment type="caution">
    <text evidence="17">The sequence shown here is derived from an EMBL/GenBank/DDBJ whole genome shotgun (WGS) entry which is preliminary data.</text>
</comment>
<evidence type="ECO:0000313" key="18">
    <source>
        <dbReference type="Proteomes" id="UP000322245"/>
    </source>
</evidence>
<keyword evidence="11" id="KW-0067">ATP-binding</keyword>
<dbReference type="GO" id="GO:0007018">
    <property type="term" value="P:microtubule-based movement"/>
    <property type="evidence" value="ECO:0007669"/>
    <property type="project" value="InterPro"/>
</dbReference>
<sequence length="756" mass="84659">MTAVDLVYPALEEDKRAGQERRSGKGLALGYEVIEVGEDEDLALPLSVFYPPSHPKPAQARPQCFARKVSLGYCRRHSSGLDETTVDGELDLFTDDVLQELLAWLSWVETWASEAGERGEVDELHERLQSHLQHYIEPSPANGGTTTSVIPIVVVCTKAYLMDNAAEDVEVKDGASLFYTAPSLLKCYLLHRLYTVPPSLNPPPTSPFNHRANVLDRGVVMVPSGWDSWLEISVLRDGFGPAQAEWKVSLSRYKYIAKSAGQEPEEDDGEPLEEFWQALLPSFASPPPQSPANLTTVTEPSQNFFSRQLDRPMKDLKRDSRQSFRHLILQRSLCYQPRRGWVQQYRRGIGEGDDGKEGELKDKIARRGRKDGKAAPGTPAPAMPNEALHTFGLLANRGKTVVVLLGLLRRGLVLKGRGRASTQTEVQTCRGTVASGHVNTRITPSLLVPAIKQALSSTPLLSTSLSHLGSYKDFYLYSLGGEADGSETQLMSEHKEPMRKATLLMLSTSSSELPNRIRYVSLSQATNQDYDAGQRWRGFGGWCARTRSVESFRYFHCVECKERPIAFLSGKFTPTEINYHITDKELFPMVVVAVKCRHWLMSSEYPVTYVTDHKALSNWKVKYDTNGRQARWSEILLRKESFVVYQPKNDQKLLEESNARLYETILSHFDTAALSKSPPNANLFSSELVEGFKSDKALEAIRQEMLAIKCYSCNHNSCNASKPIDPPSYAQLYPSISLRHPGETVAVERPVTRMSQ</sequence>
<accession>A0A5D3ANT5</accession>
<dbReference type="GO" id="GO:0003964">
    <property type="term" value="F:RNA-directed DNA polymerase activity"/>
    <property type="evidence" value="ECO:0007669"/>
    <property type="project" value="UniProtKB-KW"/>
</dbReference>
<gene>
    <name evidence="17" type="ORF">B9479_007042</name>
</gene>
<dbReference type="PANTHER" id="PTHR12688">
    <property type="entry name" value="DYNEIN LIGHT INTERMEDIATE CHAIN"/>
    <property type="match status" value="1"/>
</dbReference>
<keyword evidence="2" id="KW-0813">Transport</keyword>
<keyword evidence="15" id="KW-0206">Cytoskeleton</keyword>
<dbReference type="InterPro" id="IPR043502">
    <property type="entry name" value="DNA/RNA_pol_sf"/>
</dbReference>
<keyword evidence="3" id="KW-0963">Cytoplasm</keyword>
<dbReference type="GO" id="GO:0005868">
    <property type="term" value="C:cytoplasmic dynein complex"/>
    <property type="evidence" value="ECO:0007669"/>
    <property type="project" value="InterPro"/>
</dbReference>
<evidence type="ECO:0000256" key="1">
    <source>
        <dbReference type="ARBA" id="ARBA00004245"/>
    </source>
</evidence>
<keyword evidence="9" id="KW-0255">Endonuclease</keyword>
<feature type="domain" description="Reverse transcriptase RNase H-like" evidence="16">
    <location>
        <begin position="561"/>
        <end position="637"/>
    </location>
</feature>
<proteinExistence type="predicted"/>
<dbReference type="GO" id="GO:0004519">
    <property type="term" value="F:endonuclease activity"/>
    <property type="evidence" value="ECO:0007669"/>
    <property type="project" value="UniProtKB-KW"/>
</dbReference>
<dbReference type="GO" id="GO:0000226">
    <property type="term" value="P:microtubule cytoskeleton organization"/>
    <property type="evidence" value="ECO:0007669"/>
    <property type="project" value="TreeGrafter"/>
</dbReference>
<evidence type="ECO:0000256" key="6">
    <source>
        <dbReference type="ARBA" id="ARBA00022701"/>
    </source>
</evidence>
<keyword evidence="4" id="KW-0808">Transferase</keyword>
<evidence type="ECO:0000256" key="7">
    <source>
        <dbReference type="ARBA" id="ARBA00022722"/>
    </source>
</evidence>
<dbReference type="SUPFAM" id="SSF56672">
    <property type="entry name" value="DNA/RNA polymerases"/>
    <property type="match status" value="1"/>
</dbReference>
<evidence type="ECO:0000256" key="12">
    <source>
        <dbReference type="ARBA" id="ARBA00022918"/>
    </source>
</evidence>
<evidence type="ECO:0000256" key="11">
    <source>
        <dbReference type="ARBA" id="ARBA00022840"/>
    </source>
</evidence>
<evidence type="ECO:0000256" key="3">
    <source>
        <dbReference type="ARBA" id="ARBA00022490"/>
    </source>
</evidence>
<dbReference type="GO" id="GO:0035974">
    <property type="term" value="C:meiotic spindle pole body"/>
    <property type="evidence" value="ECO:0007669"/>
    <property type="project" value="TreeGrafter"/>
</dbReference>
<dbReference type="AlphaFoldDB" id="A0A5D3ANT5"/>
<evidence type="ECO:0000256" key="5">
    <source>
        <dbReference type="ARBA" id="ARBA00022695"/>
    </source>
</evidence>
<dbReference type="Pfam" id="PF17917">
    <property type="entry name" value="RT_RNaseH"/>
    <property type="match status" value="1"/>
</dbReference>
<dbReference type="PANTHER" id="PTHR12688:SF0">
    <property type="entry name" value="DYNEIN LIGHT INTERMEDIATE CHAIN"/>
    <property type="match status" value="1"/>
</dbReference>
<evidence type="ECO:0000256" key="2">
    <source>
        <dbReference type="ARBA" id="ARBA00022448"/>
    </source>
</evidence>
<evidence type="ECO:0000256" key="15">
    <source>
        <dbReference type="ARBA" id="ARBA00023212"/>
    </source>
</evidence>
<dbReference type="GO" id="GO:0005524">
    <property type="term" value="F:ATP binding"/>
    <property type="evidence" value="ECO:0007669"/>
    <property type="project" value="UniProtKB-KW"/>
</dbReference>
<evidence type="ECO:0000256" key="8">
    <source>
        <dbReference type="ARBA" id="ARBA00022741"/>
    </source>
</evidence>
<dbReference type="Pfam" id="PF05783">
    <property type="entry name" value="DLIC"/>
    <property type="match status" value="1"/>
</dbReference>
<dbReference type="InterPro" id="IPR041373">
    <property type="entry name" value="RT_RNaseH"/>
</dbReference>
<evidence type="ECO:0000256" key="9">
    <source>
        <dbReference type="ARBA" id="ARBA00022759"/>
    </source>
</evidence>
<evidence type="ECO:0000256" key="13">
    <source>
        <dbReference type="ARBA" id="ARBA00023017"/>
    </source>
</evidence>
<keyword evidence="13" id="KW-0243">Dynein</keyword>
<keyword evidence="5" id="KW-0548">Nucleotidyltransferase</keyword>
<dbReference type="InterPro" id="IPR022780">
    <property type="entry name" value="Dynein_light_int_chain"/>
</dbReference>
<keyword evidence="8" id="KW-0547">Nucleotide-binding</keyword>
<dbReference type="GO" id="GO:0045504">
    <property type="term" value="F:dynein heavy chain binding"/>
    <property type="evidence" value="ECO:0007669"/>
    <property type="project" value="TreeGrafter"/>
</dbReference>
<keyword evidence="18" id="KW-1185">Reference proteome</keyword>
<evidence type="ECO:0000256" key="4">
    <source>
        <dbReference type="ARBA" id="ARBA00022679"/>
    </source>
</evidence>
<dbReference type="GO" id="GO:0016787">
    <property type="term" value="F:hydrolase activity"/>
    <property type="evidence" value="ECO:0007669"/>
    <property type="project" value="UniProtKB-KW"/>
</dbReference>
<keyword evidence="10" id="KW-0378">Hydrolase</keyword>
<dbReference type="EMBL" id="NIDF01000139">
    <property type="protein sequence ID" value="TYJ52348.1"/>
    <property type="molecule type" value="Genomic_DNA"/>
</dbReference>
<organism evidence="17 18">
    <name type="scientific">Cryptococcus floricola</name>
    <dbReference type="NCBI Taxonomy" id="2591691"/>
    <lineage>
        <taxon>Eukaryota</taxon>
        <taxon>Fungi</taxon>
        <taxon>Dikarya</taxon>
        <taxon>Basidiomycota</taxon>
        <taxon>Agaricomycotina</taxon>
        <taxon>Tremellomycetes</taxon>
        <taxon>Tremellales</taxon>
        <taxon>Cryptococcaceae</taxon>
        <taxon>Cryptococcus</taxon>
    </lineage>
</organism>
<keyword evidence="6" id="KW-0493">Microtubule</keyword>
<dbReference type="Proteomes" id="UP000322245">
    <property type="component" value="Unassembled WGS sequence"/>
</dbReference>